<organism evidence="4 5">
    <name type="scientific">Tsukamurella paurometabola</name>
    <name type="common">Corynebacterium paurometabolum</name>
    <dbReference type="NCBI Taxonomy" id="2061"/>
    <lineage>
        <taxon>Bacteria</taxon>
        <taxon>Bacillati</taxon>
        <taxon>Actinomycetota</taxon>
        <taxon>Actinomycetes</taxon>
        <taxon>Mycobacteriales</taxon>
        <taxon>Tsukamurellaceae</taxon>
        <taxon>Tsukamurella</taxon>
    </lineage>
</organism>
<sequence length="176" mass="18378">MNQKKVAATIVMVGVIASSVVACGEKSRPLNERLFADVICMKVYTSGGPGANCSAVLKASTADLEDCIPQNPPSPISTMAELARYCPSVSVRIANSGSTAPSSAQGNDTDTGADNITEAAPEPENMSGVGDTVKTVGLGIIGLVAVTILGFWIRARRDRANRTAQRQHAAEHGWHN</sequence>
<feature type="transmembrane region" description="Helical" evidence="2">
    <location>
        <begin position="135"/>
        <end position="153"/>
    </location>
</feature>
<protein>
    <submittedName>
        <fullName evidence="4">Uncharacterized protein</fullName>
    </submittedName>
</protein>
<evidence type="ECO:0000313" key="5">
    <source>
        <dbReference type="Proteomes" id="UP000676853"/>
    </source>
</evidence>
<proteinExistence type="predicted"/>
<gene>
    <name evidence="4" type="ORF">KFZ73_16165</name>
</gene>
<evidence type="ECO:0000256" key="2">
    <source>
        <dbReference type="SAM" id="Phobius"/>
    </source>
</evidence>
<dbReference type="RefSeq" id="WP_212554330.1">
    <property type="nucleotide sequence ID" value="NZ_JAGXOE010000041.1"/>
</dbReference>
<evidence type="ECO:0000256" key="1">
    <source>
        <dbReference type="SAM" id="MobiDB-lite"/>
    </source>
</evidence>
<keyword evidence="5" id="KW-1185">Reference proteome</keyword>
<evidence type="ECO:0000313" key="4">
    <source>
        <dbReference type="EMBL" id="MBS4102766.1"/>
    </source>
</evidence>
<feature type="chain" id="PRO_5046976743" evidence="3">
    <location>
        <begin position="23"/>
        <end position="176"/>
    </location>
</feature>
<feature type="region of interest" description="Disordered" evidence="1">
    <location>
        <begin position="96"/>
        <end position="128"/>
    </location>
</feature>
<feature type="compositionally biased region" description="Polar residues" evidence="1">
    <location>
        <begin position="96"/>
        <end position="114"/>
    </location>
</feature>
<name>A0ABS5NEP4_TSUPA</name>
<reference evidence="4 5" key="1">
    <citation type="submission" date="2021-04" db="EMBL/GenBank/DDBJ databases">
        <title>Whole genome sequence analysis of a thiophenic sulfur metabolizing bacteria.</title>
        <authorList>
            <person name="Akhtar N."/>
            <person name="Akram J."/>
            <person name="Aslam A."/>
        </authorList>
    </citation>
    <scope>NUCLEOTIDE SEQUENCE [LARGE SCALE GENOMIC DNA]</scope>
    <source>
        <strain evidence="4 5">3OW</strain>
    </source>
</reference>
<keyword evidence="2" id="KW-0812">Transmembrane</keyword>
<accession>A0ABS5NEP4</accession>
<feature type="signal peptide" evidence="3">
    <location>
        <begin position="1"/>
        <end position="22"/>
    </location>
</feature>
<evidence type="ECO:0000256" key="3">
    <source>
        <dbReference type="SAM" id="SignalP"/>
    </source>
</evidence>
<dbReference type="Proteomes" id="UP000676853">
    <property type="component" value="Unassembled WGS sequence"/>
</dbReference>
<keyword evidence="3" id="KW-0732">Signal</keyword>
<keyword evidence="2" id="KW-1133">Transmembrane helix</keyword>
<comment type="caution">
    <text evidence="4">The sequence shown here is derived from an EMBL/GenBank/DDBJ whole genome shotgun (WGS) entry which is preliminary data.</text>
</comment>
<dbReference type="PROSITE" id="PS51257">
    <property type="entry name" value="PROKAR_LIPOPROTEIN"/>
    <property type="match status" value="1"/>
</dbReference>
<dbReference type="EMBL" id="JAGXOE010000041">
    <property type="protein sequence ID" value="MBS4102766.1"/>
    <property type="molecule type" value="Genomic_DNA"/>
</dbReference>
<keyword evidence="2" id="KW-0472">Membrane</keyword>